<dbReference type="AlphaFoldDB" id="A0A846MW34"/>
<evidence type="ECO:0000313" key="2">
    <source>
        <dbReference type="Proteomes" id="UP000570514"/>
    </source>
</evidence>
<protein>
    <submittedName>
        <fullName evidence="1">Uncharacterized protein</fullName>
    </submittedName>
</protein>
<dbReference type="EMBL" id="JAASRM010000001">
    <property type="protein sequence ID" value="NIK87596.1"/>
    <property type="molecule type" value="Genomic_DNA"/>
</dbReference>
<evidence type="ECO:0000313" key="1">
    <source>
        <dbReference type="EMBL" id="NIK87596.1"/>
    </source>
</evidence>
<proteinExistence type="predicted"/>
<reference evidence="1 2" key="1">
    <citation type="submission" date="2020-03" db="EMBL/GenBank/DDBJ databases">
        <title>Genomic Encyclopedia of Type Strains, Phase IV (KMG-IV): sequencing the most valuable type-strain genomes for metagenomic binning, comparative biology and taxonomic classification.</title>
        <authorList>
            <person name="Goeker M."/>
        </authorList>
    </citation>
    <scope>NUCLEOTIDE SEQUENCE [LARGE SCALE GENOMIC DNA]</scope>
    <source>
        <strain evidence="1 2">DSM 19867</strain>
    </source>
</reference>
<accession>A0A846MW34</accession>
<gene>
    <name evidence="1" type="ORF">FHS83_000914</name>
</gene>
<dbReference type="Proteomes" id="UP000570514">
    <property type="component" value="Unassembled WGS sequence"/>
</dbReference>
<organism evidence="1 2">
    <name type="scientific">Rhizomicrobium palustre</name>
    <dbReference type="NCBI Taxonomy" id="189966"/>
    <lineage>
        <taxon>Bacteria</taxon>
        <taxon>Pseudomonadati</taxon>
        <taxon>Pseudomonadota</taxon>
        <taxon>Alphaproteobacteria</taxon>
        <taxon>Micropepsales</taxon>
        <taxon>Micropepsaceae</taxon>
        <taxon>Rhizomicrobium</taxon>
    </lineage>
</organism>
<sequence length="53" mass="6024">MKKRLISWYKNEPDGLNGDSEDLQCATSGLGNYYEDSPRGLVCVRPLKFLFVV</sequence>
<name>A0A846MW34_9PROT</name>
<comment type="caution">
    <text evidence="1">The sequence shown here is derived from an EMBL/GenBank/DDBJ whole genome shotgun (WGS) entry which is preliminary data.</text>
</comment>
<keyword evidence="2" id="KW-1185">Reference proteome</keyword>